<keyword evidence="9" id="KW-0812">Transmembrane</keyword>
<evidence type="ECO:0000256" key="1">
    <source>
        <dbReference type="ARBA" id="ARBA00003273"/>
    </source>
</evidence>
<feature type="transmembrane region" description="Helical" evidence="9">
    <location>
        <begin position="477"/>
        <end position="495"/>
    </location>
</feature>
<feature type="transmembrane region" description="Helical" evidence="9">
    <location>
        <begin position="452"/>
        <end position="470"/>
    </location>
</feature>
<evidence type="ECO:0000259" key="10">
    <source>
        <dbReference type="Pfam" id="PF04389"/>
    </source>
</evidence>
<dbReference type="GO" id="GO:0005774">
    <property type="term" value="C:vacuolar membrane"/>
    <property type="evidence" value="ECO:0007669"/>
    <property type="project" value="UniProtKB-SubCell"/>
</dbReference>
<dbReference type="GO" id="GO:0008235">
    <property type="term" value="F:metalloexopeptidase activity"/>
    <property type="evidence" value="ECO:0007669"/>
    <property type="project" value="InterPro"/>
</dbReference>
<dbReference type="OrthoDB" id="9778250at2"/>
<feature type="domain" description="Peptidase M28" evidence="10">
    <location>
        <begin position="99"/>
        <end position="288"/>
    </location>
</feature>
<dbReference type="Gene3D" id="3.40.630.10">
    <property type="entry name" value="Zn peptidases"/>
    <property type="match status" value="1"/>
</dbReference>
<evidence type="ECO:0000256" key="7">
    <source>
        <dbReference type="ARBA" id="ARBA00023180"/>
    </source>
</evidence>
<feature type="transmembrane region" description="Helical" evidence="9">
    <location>
        <begin position="533"/>
        <end position="551"/>
    </location>
</feature>
<comment type="similarity">
    <text evidence="3">Belongs to the peptidase M28 family.</text>
</comment>
<evidence type="ECO:0000313" key="12">
    <source>
        <dbReference type="Proteomes" id="UP000032726"/>
    </source>
</evidence>
<evidence type="ECO:0000256" key="8">
    <source>
        <dbReference type="ARBA" id="ARBA00031512"/>
    </source>
</evidence>
<feature type="transmembrane region" description="Helical" evidence="9">
    <location>
        <begin position="428"/>
        <end position="446"/>
    </location>
</feature>
<feature type="transmembrane region" description="Helical" evidence="9">
    <location>
        <begin position="357"/>
        <end position="382"/>
    </location>
</feature>
<evidence type="ECO:0000256" key="2">
    <source>
        <dbReference type="ARBA" id="ARBA00004128"/>
    </source>
</evidence>
<dbReference type="Pfam" id="PF04389">
    <property type="entry name" value="Peptidase_M28"/>
    <property type="match status" value="1"/>
</dbReference>
<evidence type="ECO:0000256" key="3">
    <source>
        <dbReference type="ARBA" id="ARBA00010918"/>
    </source>
</evidence>
<dbReference type="AlphaFoldDB" id="A0A0D5YTM9"/>
<keyword evidence="9" id="KW-0472">Membrane</keyword>
<evidence type="ECO:0000313" key="11">
    <source>
        <dbReference type="EMBL" id="AKA35254.1"/>
    </source>
</evidence>
<accession>A0A0D5YTM9</accession>
<feature type="transmembrane region" description="Helical" evidence="9">
    <location>
        <begin position="402"/>
        <end position="421"/>
    </location>
</feature>
<evidence type="ECO:0000256" key="6">
    <source>
        <dbReference type="ARBA" id="ARBA00022989"/>
    </source>
</evidence>
<evidence type="ECO:0000256" key="9">
    <source>
        <dbReference type="SAM" id="Phobius"/>
    </source>
</evidence>
<dbReference type="InterPro" id="IPR045175">
    <property type="entry name" value="M28_fam"/>
</dbReference>
<organism evidence="11 12">
    <name type="scientific">Flagellimonas lutaonensis</name>
    <dbReference type="NCBI Taxonomy" id="516051"/>
    <lineage>
        <taxon>Bacteria</taxon>
        <taxon>Pseudomonadati</taxon>
        <taxon>Bacteroidota</taxon>
        <taxon>Flavobacteriia</taxon>
        <taxon>Flavobacteriales</taxon>
        <taxon>Flavobacteriaceae</taxon>
        <taxon>Flagellimonas</taxon>
    </lineage>
</organism>
<keyword evidence="5" id="KW-0926">Vacuole</keyword>
<dbReference type="PANTHER" id="PTHR12147">
    <property type="entry name" value="METALLOPEPTIDASE M28 FAMILY MEMBER"/>
    <property type="match status" value="1"/>
</dbReference>
<protein>
    <recommendedName>
        <fullName evidence="4">Vacuolar membrane protease</fullName>
    </recommendedName>
    <alternativeName>
        <fullName evidence="8">FXNA-related family protease 1</fullName>
    </alternativeName>
</protein>
<dbReference type="Proteomes" id="UP000032726">
    <property type="component" value="Chromosome"/>
</dbReference>
<evidence type="ECO:0000256" key="4">
    <source>
        <dbReference type="ARBA" id="ARBA00017435"/>
    </source>
</evidence>
<dbReference type="PANTHER" id="PTHR12147:SF58">
    <property type="entry name" value="VACUOLAR MEMBRANE PROTEASE"/>
    <property type="match status" value="1"/>
</dbReference>
<evidence type="ECO:0000256" key="5">
    <source>
        <dbReference type="ARBA" id="ARBA00022554"/>
    </source>
</evidence>
<dbReference type="SUPFAM" id="SSF53187">
    <property type="entry name" value="Zn-dependent exopeptidases"/>
    <property type="match status" value="1"/>
</dbReference>
<dbReference type="PATRIC" id="fig|516051.4.peg.1692"/>
<feature type="transmembrane region" description="Helical" evidence="9">
    <location>
        <begin position="327"/>
        <end position="345"/>
    </location>
</feature>
<proteinExistence type="inferred from homology"/>
<dbReference type="GO" id="GO:0006508">
    <property type="term" value="P:proteolysis"/>
    <property type="evidence" value="ECO:0007669"/>
    <property type="project" value="InterPro"/>
</dbReference>
<feature type="transmembrane region" description="Helical" evidence="9">
    <location>
        <begin position="507"/>
        <end position="526"/>
    </location>
</feature>
<dbReference type="EMBL" id="CP011071">
    <property type="protein sequence ID" value="AKA35254.1"/>
    <property type="molecule type" value="Genomic_DNA"/>
</dbReference>
<dbReference type="HOGENOM" id="CLU_019249_0_0_10"/>
<gene>
    <name evidence="11" type="ORF">VC82_1640</name>
</gene>
<dbReference type="InterPro" id="IPR007484">
    <property type="entry name" value="Peptidase_M28"/>
</dbReference>
<dbReference type="KEGG" id="mlt:VC82_1640"/>
<sequence>MKLSRTLGLLLLLMATYASFKVLMPDYRADLESAKTDFSVDRALEHVKNMSQEPHAVGFKAHATVRQYILAELKKMGLETFTQEGYTAGDWGNLSKAINILARIKGSGNGKALVVMSHYDSSPHSSLGASDAASGVATVLEGIRAFLESGKTQKNDVIILLTDAEELGLNGADLFVNQHSWAKDVGLALNFEARGSGGPSYMLIETNRGNGTMIAEFTKANPRYPVANSLAYSIYKMLPNDTDLTVFREDGDIEGFNFAFIDDHYDYHTALDNYSRLDRESLAHQGSYLMPLLTHFADADLTHLKSLDDFVYFNVPVFGLVTYPFEWIWPMWGLAVVLFLVLLAYGFKKGVLDLKSVFIGFVPLISTLAINGLVAHFSWPALKWWYPGFKDILHGFTYNGHTYIYTFVFLSLGICFLAYYQVRKIDKANLLVAPAVIWLVICFLASTYLKGASFFILPVFGLLAGLLVHINQKKPNAFLLVFLALPAVCIFAPFVKMFPVGLGLKMMAASTLFVTLAFALALPFFVELKNKWRFGLLFLLLFAAFSIAAHINSDFTEESPKPSSLLYVYDIDAESANWATYDKQLIDWNAQFFGDRLQEVDKSQIKTIASKYGSSFTYTSEAPAKALKYPEIDVVIDTLIGADRHLEICVAPQRPVNRLDVFTNDTPISAATVNQIPLSEHYLNNRRNGKLVTHFISNNDYTELALIYPKDAILELVFYESSNDLLNHPQFSVPDRPDTSIPMPFVLNDAIMTIKTLRFE</sequence>
<name>A0A0D5YTM9_9FLAO</name>
<keyword evidence="6 9" id="KW-1133">Transmembrane helix</keyword>
<dbReference type="STRING" id="516051.VC82_1640"/>
<reference evidence="11 12" key="1">
    <citation type="submission" date="2015-03" db="EMBL/GenBank/DDBJ databases">
        <title>Complete genome sequence of Muricauda lutaonensis CC-HSB-11T, isolated from a coastal hot spring.</title>
        <authorList>
            <person name="Kim K.M."/>
        </authorList>
    </citation>
    <scope>NUCLEOTIDE SEQUENCE [LARGE SCALE GENOMIC DNA]</scope>
    <source>
        <strain evidence="11 12">CC-HSB-11</strain>
    </source>
</reference>
<keyword evidence="12" id="KW-1185">Reference proteome</keyword>
<comment type="function">
    <text evidence="1">May be involved in vacuolar sorting and osmoregulation.</text>
</comment>
<comment type="subcellular location">
    <subcellularLocation>
        <location evidence="2">Vacuole membrane</location>
        <topology evidence="2">Multi-pass membrane protein</topology>
    </subcellularLocation>
</comment>
<keyword evidence="7" id="KW-0325">Glycoprotein</keyword>